<proteinExistence type="predicted"/>
<dbReference type="RefSeq" id="WP_125575335.1">
    <property type="nucleotide sequence ID" value="NZ_JBHSSO010000069.1"/>
</dbReference>
<sequence length="60" mass="6481">MKNIEIGDVVYWHDRNGATVNGEVFQVGKGAVMVTFNNGFGTVVSNDSIVKVKKGKRGVI</sequence>
<organism evidence="1 2">
    <name type="scientific">Levilactobacillus angrenensis</name>
    <dbReference type="NCBI Taxonomy" id="2486020"/>
    <lineage>
        <taxon>Bacteria</taxon>
        <taxon>Bacillati</taxon>
        <taxon>Bacillota</taxon>
        <taxon>Bacilli</taxon>
        <taxon>Lactobacillales</taxon>
        <taxon>Lactobacillaceae</taxon>
        <taxon>Levilactobacillus</taxon>
    </lineage>
</organism>
<keyword evidence="2" id="KW-1185">Reference proteome</keyword>
<protein>
    <recommendedName>
        <fullName evidence="3">DUF3553 domain-containing protein</fullName>
    </recommendedName>
</protein>
<gene>
    <name evidence="1" type="ORF">ACFP1M_10740</name>
</gene>
<name>A0ABW1UB45_9LACO</name>
<dbReference type="EMBL" id="JBHSSO010000069">
    <property type="protein sequence ID" value="MFC6290647.1"/>
    <property type="molecule type" value="Genomic_DNA"/>
</dbReference>
<evidence type="ECO:0000313" key="2">
    <source>
        <dbReference type="Proteomes" id="UP001596258"/>
    </source>
</evidence>
<evidence type="ECO:0000313" key="1">
    <source>
        <dbReference type="EMBL" id="MFC6290647.1"/>
    </source>
</evidence>
<evidence type="ECO:0008006" key="3">
    <source>
        <dbReference type="Google" id="ProtNLM"/>
    </source>
</evidence>
<reference evidence="2" key="1">
    <citation type="journal article" date="2019" name="Int. J. Syst. Evol. Microbiol.">
        <title>The Global Catalogue of Microorganisms (GCM) 10K type strain sequencing project: providing services to taxonomists for standard genome sequencing and annotation.</title>
        <authorList>
            <consortium name="The Broad Institute Genomics Platform"/>
            <consortium name="The Broad Institute Genome Sequencing Center for Infectious Disease"/>
            <person name="Wu L."/>
            <person name="Ma J."/>
        </authorList>
    </citation>
    <scope>NUCLEOTIDE SEQUENCE [LARGE SCALE GENOMIC DNA]</scope>
    <source>
        <strain evidence="2">CCM 8893</strain>
    </source>
</reference>
<accession>A0ABW1UB45</accession>
<dbReference type="Proteomes" id="UP001596258">
    <property type="component" value="Unassembled WGS sequence"/>
</dbReference>
<comment type="caution">
    <text evidence="1">The sequence shown here is derived from an EMBL/GenBank/DDBJ whole genome shotgun (WGS) entry which is preliminary data.</text>
</comment>